<dbReference type="AlphaFoldDB" id="A0A443VM71"/>
<protein>
    <recommendedName>
        <fullName evidence="3">Alkanesulfonate ABC transporter permease</fullName>
    </recommendedName>
</protein>
<sequence length="157" mass="18000">MTDIYYPHEYLPLPLQDGYGFKSVDNLLRTEMVTGLARQRRRFVSTPASVSVKWILTSDAQAQVFMAWHRDSLLGGSSWFMMKLKTPVGIGFYKSRFTAVYEGPTLIGGKYWQFSATLEVREMPMPPDGWGKYPEWLAGQSLLDIALNKEWPKHDSD</sequence>
<name>A0A443VM71_RAOPL</name>
<dbReference type="EMBL" id="QKOX01000013">
    <property type="protein sequence ID" value="RWT22291.1"/>
    <property type="molecule type" value="Genomic_DNA"/>
</dbReference>
<comment type="caution">
    <text evidence="1">The sequence shown here is derived from an EMBL/GenBank/DDBJ whole genome shotgun (WGS) entry which is preliminary data.</text>
</comment>
<accession>A0A443VM71</accession>
<evidence type="ECO:0008006" key="3">
    <source>
        <dbReference type="Google" id="ProtNLM"/>
    </source>
</evidence>
<reference evidence="1 2" key="1">
    <citation type="submission" date="2018-06" db="EMBL/GenBank/DDBJ databases">
        <title>Carbapenemase-producing Enterobacteriaceae present in wastewater treatment plant effluent and nearby surface waters in the US.</title>
        <authorList>
            <person name="Mathys D.A."/>
            <person name="Mollenkopf D.F."/>
            <person name="Feicht S.M."/>
            <person name="Adams R.J."/>
            <person name="Albers A.L."/>
            <person name="Stuever D.M."/>
            <person name="Daniels J.B."/>
            <person name="Wittum T.E."/>
        </authorList>
    </citation>
    <scope>NUCLEOTIDE SEQUENCE [LARGE SCALE GENOMIC DNA]</scope>
    <source>
        <strain evidence="1 2">GEO_47_Down_B</strain>
    </source>
</reference>
<gene>
    <name evidence="1" type="ORF">DN603_14820</name>
</gene>
<dbReference type="RefSeq" id="WP_128319883.1">
    <property type="nucleotide sequence ID" value="NZ_QKOX01000013.1"/>
</dbReference>
<evidence type="ECO:0000313" key="2">
    <source>
        <dbReference type="Proteomes" id="UP000288843"/>
    </source>
</evidence>
<organism evidence="1 2">
    <name type="scientific">Raoultella planticola</name>
    <name type="common">Klebsiella planticola</name>
    <dbReference type="NCBI Taxonomy" id="575"/>
    <lineage>
        <taxon>Bacteria</taxon>
        <taxon>Pseudomonadati</taxon>
        <taxon>Pseudomonadota</taxon>
        <taxon>Gammaproteobacteria</taxon>
        <taxon>Enterobacterales</taxon>
        <taxon>Enterobacteriaceae</taxon>
        <taxon>Klebsiella/Raoultella group</taxon>
        <taxon>Raoultella</taxon>
    </lineage>
</organism>
<proteinExistence type="predicted"/>
<evidence type="ECO:0000313" key="1">
    <source>
        <dbReference type="EMBL" id="RWT22291.1"/>
    </source>
</evidence>
<dbReference type="Proteomes" id="UP000288843">
    <property type="component" value="Unassembled WGS sequence"/>
</dbReference>